<dbReference type="CDD" id="cd12148">
    <property type="entry name" value="fungal_TF_MHR"/>
    <property type="match status" value="1"/>
</dbReference>
<dbReference type="AlphaFoldDB" id="A0A2T2N8N8"/>
<dbReference type="STRING" id="1448308.A0A2T2N8N8"/>
<evidence type="ECO:0000256" key="3">
    <source>
        <dbReference type="ARBA" id="ARBA00023015"/>
    </source>
</evidence>
<keyword evidence="5" id="KW-0804">Transcription</keyword>
<dbReference type="PANTHER" id="PTHR31313">
    <property type="entry name" value="TY1 ENHANCER ACTIVATOR"/>
    <property type="match status" value="1"/>
</dbReference>
<evidence type="ECO:0000259" key="7">
    <source>
        <dbReference type="SMART" id="SM00906"/>
    </source>
</evidence>
<dbReference type="PANTHER" id="PTHR31313:SF81">
    <property type="entry name" value="TY1 ENHANCER ACTIVATOR"/>
    <property type="match status" value="1"/>
</dbReference>
<dbReference type="GO" id="GO:0003677">
    <property type="term" value="F:DNA binding"/>
    <property type="evidence" value="ECO:0007669"/>
    <property type="project" value="UniProtKB-KW"/>
</dbReference>
<evidence type="ECO:0000256" key="5">
    <source>
        <dbReference type="ARBA" id="ARBA00023163"/>
    </source>
</evidence>
<dbReference type="Pfam" id="PF04082">
    <property type="entry name" value="Fungal_trans"/>
    <property type="match status" value="1"/>
</dbReference>
<feature type="domain" description="Xylanolytic transcriptional activator regulatory" evidence="7">
    <location>
        <begin position="132"/>
        <end position="212"/>
    </location>
</feature>
<evidence type="ECO:0000313" key="9">
    <source>
        <dbReference type="Proteomes" id="UP000240883"/>
    </source>
</evidence>
<accession>A0A2T2N8N8</accession>
<dbReference type="SMART" id="SM00906">
    <property type="entry name" value="Fungal_trans"/>
    <property type="match status" value="1"/>
</dbReference>
<reference evidence="8 9" key="1">
    <citation type="journal article" date="2018" name="Front. Microbiol.">
        <title>Genome-Wide Analysis of Corynespora cassiicola Leaf Fall Disease Putative Effectors.</title>
        <authorList>
            <person name="Lopez D."/>
            <person name="Ribeiro S."/>
            <person name="Label P."/>
            <person name="Fumanal B."/>
            <person name="Venisse J.S."/>
            <person name="Kohler A."/>
            <person name="de Oliveira R.R."/>
            <person name="Labutti K."/>
            <person name="Lipzen A."/>
            <person name="Lail K."/>
            <person name="Bauer D."/>
            <person name="Ohm R.A."/>
            <person name="Barry K.W."/>
            <person name="Spatafora J."/>
            <person name="Grigoriev I.V."/>
            <person name="Martin F.M."/>
            <person name="Pujade-Renaud V."/>
        </authorList>
    </citation>
    <scope>NUCLEOTIDE SEQUENCE [LARGE SCALE GENOMIC DNA]</scope>
    <source>
        <strain evidence="8 9">Philippines</strain>
    </source>
</reference>
<evidence type="ECO:0000256" key="1">
    <source>
        <dbReference type="ARBA" id="ARBA00022723"/>
    </source>
</evidence>
<gene>
    <name evidence="8" type="ORF">BS50DRAFT_651205</name>
</gene>
<dbReference type="InterPro" id="IPR007219">
    <property type="entry name" value="XnlR_reg_dom"/>
</dbReference>
<keyword evidence="4" id="KW-0238">DNA-binding</keyword>
<evidence type="ECO:0000256" key="6">
    <source>
        <dbReference type="ARBA" id="ARBA00023242"/>
    </source>
</evidence>
<evidence type="ECO:0000256" key="4">
    <source>
        <dbReference type="ARBA" id="ARBA00023125"/>
    </source>
</evidence>
<evidence type="ECO:0000313" key="8">
    <source>
        <dbReference type="EMBL" id="PSN61794.1"/>
    </source>
</evidence>
<keyword evidence="6" id="KW-0539">Nucleus</keyword>
<dbReference type="EMBL" id="KZ678143">
    <property type="protein sequence ID" value="PSN61794.1"/>
    <property type="molecule type" value="Genomic_DNA"/>
</dbReference>
<proteinExistence type="predicted"/>
<name>A0A2T2N8N8_CORCC</name>
<keyword evidence="1" id="KW-0479">Metal-binding</keyword>
<keyword evidence="3" id="KW-0805">Transcription regulation</keyword>
<sequence>MFPSTKKKICKDLRSTTLPNRLTRVSFSLSLKEFFNVVQDINPIFSRERFIQDYRRSKCNRDVITTIIAITSKLIGSTSTTDDLVWSARIDSLLSSSSLDEDISGDSLTLDQFRKGCLLAFYEFHQYPGNQSWMRIGKLTRMAYRIGLDRLESLRTSYSDWRAINNEDIEEWRAVWWCIYRLDSYSNLASGTPYLIEEKLINTALSLGYLAPDGINISSHYVLESCQHVVAISEQWDSSFSLRIDPAISFIIFTALIFLDLHKKSVTIYESDVSAKIDHGMTILRLHLEQFASTWTLPRLLVLSFRSFSESAYGPFSYHHIVFILSHFEAPLHPRWLQFLSSARLDIAGPHSL</sequence>
<keyword evidence="9" id="KW-1185">Reference proteome</keyword>
<dbReference type="GO" id="GO:0008270">
    <property type="term" value="F:zinc ion binding"/>
    <property type="evidence" value="ECO:0007669"/>
    <property type="project" value="InterPro"/>
</dbReference>
<dbReference type="OrthoDB" id="3362851at2759"/>
<protein>
    <recommendedName>
        <fullName evidence="7">Xylanolytic transcriptional activator regulatory domain-containing protein</fullName>
    </recommendedName>
</protein>
<dbReference type="Proteomes" id="UP000240883">
    <property type="component" value="Unassembled WGS sequence"/>
</dbReference>
<dbReference type="InterPro" id="IPR051615">
    <property type="entry name" value="Transcr_Regulatory_Elem"/>
</dbReference>
<organism evidence="8 9">
    <name type="scientific">Corynespora cassiicola Philippines</name>
    <dbReference type="NCBI Taxonomy" id="1448308"/>
    <lineage>
        <taxon>Eukaryota</taxon>
        <taxon>Fungi</taxon>
        <taxon>Dikarya</taxon>
        <taxon>Ascomycota</taxon>
        <taxon>Pezizomycotina</taxon>
        <taxon>Dothideomycetes</taxon>
        <taxon>Pleosporomycetidae</taxon>
        <taxon>Pleosporales</taxon>
        <taxon>Corynesporascaceae</taxon>
        <taxon>Corynespora</taxon>
    </lineage>
</organism>
<dbReference type="GO" id="GO:0006351">
    <property type="term" value="P:DNA-templated transcription"/>
    <property type="evidence" value="ECO:0007669"/>
    <property type="project" value="InterPro"/>
</dbReference>
<evidence type="ECO:0000256" key="2">
    <source>
        <dbReference type="ARBA" id="ARBA00022833"/>
    </source>
</evidence>
<keyword evidence="2" id="KW-0862">Zinc</keyword>